<proteinExistence type="predicted"/>
<protein>
    <submittedName>
        <fullName evidence="1">Uncharacterized protein</fullName>
    </submittedName>
</protein>
<organism evidence="1">
    <name type="scientific">Lepeophtheirus salmonis</name>
    <name type="common">Salmon louse</name>
    <name type="synonym">Caligus salmonis</name>
    <dbReference type="NCBI Taxonomy" id="72036"/>
    <lineage>
        <taxon>Eukaryota</taxon>
        <taxon>Metazoa</taxon>
        <taxon>Ecdysozoa</taxon>
        <taxon>Arthropoda</taxon>
        <taxon>Crustacea</taxon>
        <taxon>Multicrustacea</taxon>
        <taxon>Hexanauplia</taxon>
        <taxon>Copepoda</taxon>
        <taxon>Siphonostomatoida</taxon>
        <taxon>Caligidae</taxon>
        <taxon>Lepeophtheirus</taxon>
    </lineage>
</organism>
<sequence length="56" mass="5755">TIPLPNICTADQLPVFDASIALDSSLSASTPDSIVDSGELTIDKDVNISKSVGSVH</sequence>
<dbReference type="AlphaFoldDB" id="A0A0K2V7B6"/>
<feature type="non-terminal residue" evidence="1">
    <location>
        <position position="1"/>
    </location>
</feature>
<accession>A0A0K2V7B6</accession>
<dbReference type="EMBL" id="HACA01029062">
    <property type="protein sequence ID" value="CDW46423.1"/>
    <property type="molecule type" value="Transcribed_RNA"/>
</dbReference>
<name>A0A0K2V7B6_LEPSM</name>
<reference evidence="1" key="1">
    <citation type="submission" date="2014-05" db="EMBL/GenBank/DDBJ databases">
        <authorList>
            <person name="Chronopoulou M."/>
        </authorList>
    </citation>
    <scope>NUCLEOTIDE SEQUENCE</scope>
    <source>
        <tissue evidence="1">Whole organism</tissue>
    </source>
</reference>
<evidence type="ECO:0000313" key="1">
    <source>
        <dbReference type="EMBL" id="CDW46423.1"/>
    </source>
</evidence>